<evidence type="ECO:0000256" key="14">
    <source>
        <dbReference type="ARBA" id="ARBA00045077"/>
    </source>
</evidence>
<evidence type="ECO:0000313" key="18">
    <source>
        <dbReference type="EMBL" id="OSS53185.1"/>
    </source>
</evidence>
<dbReference type="Pfam" id="PF03443">
    <property type="entry name" value="AA9"/>
    <property type="match status" value="1"/>
</dbReference>
<evidence type="ECO:0000256" key="13">
    <source>
        <dbReference type="ARBA" id="ARBA00044502"/>
    </source>
</evidence>
<evidence type="ECO:0000256" key="12">
    <source>
        <dbReference type="ARBA" id="ARBA00023326"/>
    </source>
</evidence>
<evidence type="ECO:0000256" key="3">
    <source>
        <dbReference type="ARBA" id="ARBA00022525"/>
    </source>
</evidence>
<comment type="cofactor">
    <cofactor evidence="1">
        <name>Cu(2+)</name>
        <dbReference type="ChEBI" id="CHEBI:29036"/>
    </cofactor>
</comment>
<dbReference type="GO" id="GO:0046872">
    <property type="term" value="F:metal ion binding"/>
    <property type="evidence" value="ECO:0007669"/>
    <property type="project" value="UniProtKB-KW"/>
</dbReference>
<dbReference type="PANTHER" id="PTHR33353">
    <property type="entry name" value="PUTATIVE (AFU_ORTHOLOGUE AFUA_1G12560)-RELATED"/>
    <property type="match status" value="1"/>
</dbReference>
<dbReference type="InterPro" id="IPR049892">
    <property type="entry name" value="AA9"/>
</dbReference>
<dbReference type="OMA" id="GWIRTIT"/>
<keyword evidence="19" id="KW-1185">Reference proteome</keyword>
<feature type="chain" id="PRO_5013299656" description="lytic cellulose monooxygenase (C4-dehydrogenating)" evidence="16">
    <location>
        <begin position="20"/>
        <end position="253"/>
    </location>
</feature>
<keyword evidence="8" id="KW-0186">Copper</keyword>
<dbReference type="STRING" id="105696.A0A1Y2MAP2"/>
<keyword evidence="4" id="KW-0479">Metal-binding</keyword>
<feature type="domain" description="Auxiliary Activity family 9 catalytic" evidence="17">
    <location>
        <begin position="20"/>
        <end position="239"/>
    </location>
</feature>
<evidence type="ECO:0000256" key="5">
    <source>
        <dbReference type="ARBA" id="ARBA00022729"/>
    </source>
</evidence>
<dbReference type="EMBL" id="KZ107839">
    <property type="protein sequence ID" value="OSS53185.1"/>
    <property type="molecule type" value="Genomic_DNA"/>
</dbReference>
<keyword evidence="3" id="KW-0964">Secreted</keyword>
<evidence type="ECO:0000256" key="4">
    <source>
        <dbReference type="ARBA" id="ARBA00022723"/>
    </source>
</evidence>
<evidence type="ECO:0000313" key="19">
    <source>
        <dbReference type="Proteomes" id="UP000193240"/>
    </source>
</evidence>
<evidence type="ECO:0000256" key="16">
    <source>
        <dbReference type="SAM" id="SignalP"/>
    </source>
</evidence>
<dbReference type="GO" id="GO:0004497">
    <property type="term" value="F:monooxygenase activity"/>
    <property type="evidence" value="ECO:0007669"/>
    <property type="project" value="UniProtKB-KW"/>
</dbReference>
<comment type="subcellular location">
    <subcellularLocation>
        <location evidence="2">Secreted</location>
    </subcellularLocation>
</comment>
<dbReference type="InterPro" id="IPR005103">
    <property type="entry name" value="AA9_LPMO"/>
</dbReference>
<dbReference type="GO" id="GO:0030245">
    <property type="term" value="P:cellulose catabolic process"/>
    <property type="evidence" value="ECO:0007669"/>
    <property type="project" value="UniProtKB-KW"/>
</dbReference>
<gene>
    <name evidence="18" type="ORF">B5807_02534</name>
</gene>
<evidence type="ECO:0000256" key="8">
    <source>
        <dbReference type="ARBA" id="ARBA00023008"/>
    </source>
</evidence>
<evidence type="ECO:0000256" key="11">
    <source>
        <dbReference type="ARBA" id="ARBA00023277"/>
    </source>
</evidence>
<evidence type="ECO:0000256" key="6">
    <source>
        <dbReference type="ARBA" id="ARBA00023001"/>
    </source>
</evidence>
<accession>A0A1Y2MAP2</accession>
<sequence>MLPIATLIFILAAAKTTTAHGWIDVWTISGQNYTGFNPTVAPWVPDQGTISWPAWNTDTGPVYSKDVNSPDIICSVNATNAKLYANPIDAGTTINFRWTTWPESHHGPILSYLADCNGDCVTVDKRQLKWFKIAEMGQLSYGEGGGKTGTWADDTLRSAGGAWSVKIPSSIKPGNYVLRNEIIALHSAYDLGAAQLYPQCANIKISGGGNATPSGVVGTALYNPDDPGLHYNIYNDESKPVYPIPGPKLCKYE</sequence>
<evidence type="ECO:0000256" key="1">
    <source>
        <dbReference type="ARBA" id="ARBA00001973"/>
    </source>
</evidence>
<keyword evidence="6" id="KW-0136">Cellulose degradation</keyword>
<name>A0A1Y2MAP2_EPING</name>
<keyword evidence="9" id="KW-0503">Monooxygenase</keyword>
<dbReference type="PANTHER" id="PTHR33353:SF10">
    <property type="entry name" value="ENDO-BETA-1,4-GLUCANASE D"/>
    <property type="match status" value="1"/>
</dbReference>
<dbReference type="Gene3D" id="2.70.50.70">
    <property type="match status" value="1"/>
</dbReference>
<dbReference type="InParanoid" id="A0A1Y2MAP2"/>
<protein>
    <recommendedName>
        <fullName evidence="15">lytic cellulose monooxygenase (C4-dehydrogenating)</fullName>
        <ecNumber evidence="15">1.14.99.56</ecNumber>
    </recommendedName>
</protein>
<evidence type="ECO:0000256" key="2">
    <source>
        <dbReference type="ARBA" id="ARBA00004613"/>
    </source>
</evidence>
<keyword evidence="11" id="KW-0119">Carbohydrate metabolism</keyword>
<dbReference type="AlphaFoldDB" id="A0A1Y2MAP2"/>
<dbReference type="CDD" id="cd21175">
    <property type="entry name" value="LPMO_AA9"/>
    <property type="match status" value="1"/>
</dbReference>
<evidence type="ECO:0000256" key="10">
    <source>
        <dbReference type="ARBA" id="ARBA00023157"/>
    </source>
</evidence>
<evidence type="ECO:0000256" key="15">
    <source>
        <dbReference type="ARBA" id="ARBA00047174"/>
    </source>
</evidence>
<keyword evidence="12" id="KW-0624">Polysaccharide degradation</keyword>
<keyword evidence="7" id="KW-0560">Oxidoreductase</keyword>
<evidence type="ECO:0000256" key="7">
    <source>
        <dbReference type="ARBA" id="ARBA00023002"/>
    </source>
</evidence>
<comment type="catalytic activity">
    <reaction evidence="14">
        <text>[(1-&gt;4)-beta-D-glucosyl]n+m + reduced acceptor + O2 = 4-dehydro-beta-D-glucosyl-[(1-&gt;4)-beta-D-glucosyl]n-1 + [(1-&gt;4)-beta-D-glucosyl]m + acceptor + H2O.</text>
        <dbReference type="EC" id="1.14.99.56"/>
    </reaction>
</comment>
<keyword evidence="10" id="KW-1015">Disulfide bond</keyword>
<dbReference type="EC" id="1.14.99.56" evidence="15"/>
<feature type="signal peptide" evidence="16">
    <location>
        <begin position="1"/>
        <end position="19"/>
    </location>
</feature>
<organism evidence="18 19">
    <name type="scientific">Epicoccum nigrum</name>
    <name type="common">Soil fungus</name>
    <name type="synonym">Epicoccum purpurascens</name>
    <dbReference type="NCBI Taxonomy" id="105696"/>
    <lineage>
        <taxon>Eukaryota</taxon>
        <taxon>Fungi</taxon>
        <taxon>Dikarya</taxon>
        <taxon>Ascomycota</taxon>
        <taxon>Pezizomycotina</taxon>
        <taxon>Dothideomycetes</taxon>
        <taxon>Pleosporomycetidae</taxon>
        <taxon>Pleosporales</taxon>
        <taxon>Pleosporineae</taxon>
        <taxon>Didymellaceae</taxon>
        <taxon>Epicoccum</taxon>
    </lineage>
</organism>
<proteinExistence type="inferred from homology"/>
<comment type="similarity">
    <text evidence="13">Belongs to the polysaccharide monooxygenase AA9 family.</text>
</comment>
<dbReference type="GO" id="GO:0005576">
    <property type="term" value="C:extracellular region"/>
    <property type="evidence" value="ECO:0007669"/>
    <property type="project" value="UniProtKB-SubCell"/>
</dbReference>
<reference evidence="18 19" key="1">
    <citation type="journal article" date="2017" name="Genome Announc.">
        <title>Genome sequence of the saprophytic ascomycete Epicoccum nigrum ICMP 19927 strain isolated from New Zealand.</title>
        <authorList>
            <person name="Fokin M."/>
            <person name="Fleetwood D."/>
            <person name="Weir B.S."/>
            <person name="Villas-Boas S.G."/>
        </authorList>
    </citation>
    <scope>NUCLEOTIDE SEQUENCE [LARGE SCALE GENOMIC DNA]</scope>
    <source>
        <strain evidence="18 19">ICMP 19927</strain>
    </source>
</reference>
<evidence type="ECO:0000256" key="9">
    <source>
        <dbReference type="ARBA" id="ARBA00023033"/>
    </source>
</evidence>
<keyword evidence="5 16" id="KW-0732">Signal</keyword>
<dbReference type="Proteomes" id="UP000193240">
    <property type="component" value="Unassembled WGS sequence"/>
</dbReference>
<evidence type="ECO:0000259" key="17">
    <source>
        <dbReference type="Pfam" id="PF03443"/>
    </source>
</evidence>